<protein>
    <submittedName>
        <fullName evidence="8">Urocortin</fullName>
    </submittedName>
</protein>
<dbReference type="SMART" id="SM00039">
    <property type="entry name" value="CRF"/>
    <property type="match status" value="1"/>
</dbReference>
<dbReference type="PANTHER" id="PTHR15035">
    <property type="entry name" value="CORTICOLIBERIN/UROCORTIN"/>
    <property type="match status" value="1"/>
</dbReference>
<evidence type="ECO:0000313" key="8">
    <source>
        <dbReference type="Ensembl" id="ENSSHAP00000015520.1"/>
    </source>
</evidence>
<keyword evidence="6" id="KW-0732">Signal</keyword>
<reference evidence="8 9" key="1">
    <citation type="journal article" date="2011" name="Proc. Natl. Acad. Sci. U.S.A.">
        <title>Genetic diversity and population structure of the endangered marsupial Sarcophilus harrisii (Tasmanian devil).</title>
        <authorList>
            <person name="Miller W."/>
            <person name="Hayes V.M."/>
            <person name="Ratan A."/>
            <person name="Petersen D.C."/>
            <person name="Wittekindt N.E."/>
            <person name="Miller J."/>
            <person name="Walenz B."/>
            <person name="Knight J."/>
            <person name="Qi J."/>
            <person name="Zhao F."/>
            <person name="Wang Q."/>
            <person name="Bedoya-Reina O.C."/>
            <person name="Katiyar N."/>
            <person name="Tomsho L.P."/>
            <person name="Kasson L.M."/>
            <person name="Hardie R.A."/>
            <person name="Woodbridge P."/>
            <person name="Tindall E.A."/>
            <person name="Bertelsen M.F."/>
            <person name="Dixon D."/>
            <person name="Pyecroft S."/>
            <person name="Helgen K.M."/>
            <person name="Lesk A.M."/>
            <person name="Pringle T.H."/>
            <person name="Patterson N."/>
            <person name="Zhang Y."/>
            <person name="Kreiss A."/>
            <person name="Woods G.M."/>
            <person name="Jones M.E."/>
            <person name="Schuster S.C."/>
        </authorList>
    </citation>
    <scope>NUCLEOTIDE SEQUENCE [LARGE SCALE GENOMIC DNA]</scope>
</reference>
<dbReference type="InterPro" id="IPR000187">
    <property type="entry name" value="CRF"/>
</dbReference>
<dbReference type="eggNOG" id="ENOG502S63E">
    <property type="taxonomic scope" value="Eukaryota"/>
</dbReference>
<evidence type="ECO:0000259" key="7">
    <source>
        <dbReference type="SMART" id="SM00039"/>
    </source>
</evidence>
<proteinExistence type="inferred from homology"/>
<dbReference type="AlphaFoldDB" id="G3WJB5"/>
<evidence type="ECO:0000313" key="9">
    <source>
        <dbReference type="Proteomes" id="UP000007648"/>
    </source>
</evidence>
<dbReference type="GeneID" id="100930878"/>
<reference evidence="8" key="2">
    <citation type="submission" date="2025-08" db="UniProtKB">
        <authorList>
            <consortium name="Ensembl"/>
        </authorList>
    </citation>
    <scope>IDENTIFICATION</scope>
</reference>
<dbReference type="GeneTree" id="ENSGT00940000154473"/>
<dbReference type="FunCoup" id="G3WJB5">
    <property type="interactions" value="423"/>
</dbReference>
<dbReference type="GO" id="GO:0045944">
    <property type="term" value="P:positive regulation of transcription by RNA polymerase II"/>
    <property type="evidence" value="ECO:0007669"/>
    <property type="project" value="Ensembl"/>
</dbReference>
<evidence type="ECO:0000256" key="6">
    <source>
        <dbReference type="SAM" id="SignalP"/>
    </source>
</evidence>
<accession>G3WJB5</accession>
<dbReference type="InParanoid" id="G3WJB5"/>
<organism evidence="8 9">
    <name type="scientific">Sarcophilus harrisii</name>
    <name type="common">Tasmanian devil</name>
    <name type="synonym">Sarcophilus laniarius</name>
    <dbReference type="NCBI Taxonomy" id="9305"/>
    <lineage>
        <taxon>Eukaryota</taxon>
        <taxon>Metazoa</taxon>
        <taxon>Chordata</taxon>
        <taxon>Craniata</taxon>
        <taxon>Vertebrata</taxon>
        <taxon>Euteleostomi</taxon>
        <taxon>Mammalia</taxon>
        <taxon>Metatheria</taxon>
        <taxon>Dasyuromorphia</taxon>
        <taxon>Dasyuridae</taxon>
        <taxon>Sarcophilus</taxon>
    </lineage>
</organism>
<dbReference type="GO" id="GO:0005576">
    <property type="term" value="C:extracellular region"/>
    <property type="evidence" value="ECO:0007669"/>
    <property type="project" value="UniProtKB-SubCell"/>
</dbReference>
<gene>
    <name evidence="8" type="primary">UCN</name>
</gene>
<dbReference type="GO" id="GO:0005179">
    <property type="term" value="F:hormone activity"/>
    <property type="evidence" value="ECO:0007669"/>
    <property type="project" value="UniProtKB-KW"/>
</dbReference>
<dbReference type="CTD" id="7349"/>
<dbReference type="RefSeq" id="XP_003767139.1">
    <property type="nucleotide sequence ID" value="XM_003767091.4"/>
</dbReference>
<dbReference type="HOGENOM" id="CLU_138901_0_0_1"/>
<dbReference type="Ensembl" id="ENSSHAT00000015647.2">
    <property type="protein sequence ID" value="ENSSHAP00000015520.1"/>
    <property type="gene ID" value="ENSSHAG00000013225.2"/>
</dbReference>
<keyword evidence="4" id="KW-0372">Hormone</keyword>
<dbReference type="OMA" id="QNRIVFD"/>
<dbReference type="OrthoDB" id="9837731at2759"/>
<comment type="similarity">
    <text evidence="2">Belongs to the sauvagine/corticotropin-releasing factor/urotensin I family.</text>
</comment>
<dbReference type="Pfam" id="PF00473">
    <property type="entry name" value="CRF"/>
    <property type="match status" value="1"/>
</dbReference>
<name>G3WJB5_SARHA</name>
<feature type="compositionally biased region" description="Basic and acidic residues" evidence="5">
    <location>
        <begin position="34"/>
        <end position="44"/>
    </location>
</feature>
<dbReference type="STRING" id="9305.ENSSHAP00000015520"/>
<dbReference type="GO" id="GO:0010996">
    <property type="term" value="P:response to auditory stimulus"/>
    <property type="evidence" value="ECO:0007669"/>
    <property type="project" value="Ensembl"/>
</dbReference>
<keyword evidence="9" id="KW-1185">Reference proteome</keyword>
<dbReference type="Gene3D" id="6.10.250.1920">
    <property type="match status" value="1"/>
</dbReference>
<feature type="signal peptide" evidence="6">
    <location>
        <begin position="1"/>
        <end position="25"/>
    </location>
</feature>
<feature type="region of interest" description="Disordered" evidence="5">
    <location>
        <begin position="28"/>
        <end position="47"/>
    </location>
</feature>
<dbReference type="GO" id="GO:0001964">
    <property type="term" value="P:startle response"/>
    <property type="evidence" value="ECO:0007669"/>
    <property type="project" value="Ensembl"/>
</dbReference>
<feature type="domain" description="Corticotropin-releasing factor" evidence="7">
    <location>
        <begin position="88"/>
        <end position="127"/>
    </location>
</feature>
<comment type="subcellular location">
    <subcellularLocation>
        <location evidence="1">Secreted</location>
    </subcellularLocation>
</comment>
<feature type="chain" id="PRO_5003458856" evidence="6">
    <location>
        <begin position="26"/>
        <end position="129"/>
    </location>
</feature>
<keyword evidence="3" id="KW-0964">Secreted</keyword>
<dbReference type="KEGG" id="shr:100930878"/>
<evidence type="ECO:0000256" key="4">
    <source>
        <dbReference type="ARBA" id="ARBA00022702"/>
    </source>
</evidence>
<dbReference type="InterPro" id="IPR003620">
    <property type="entry name" value="Urocortin_CRF"/>
</dbReference>
<dbReference type="PANTHER" id="PTHR15035:SF11">
    <property type="entry name" value="UROCORTIN"/>
    <property type="match status" value="1"/>
</dbReference>
<reference evidence="8" key="3">
    <citation type="submission" date="2025-09" db="UniProtKB">
        <authorList>
            <consortium name="Ensembl"/>
        </authorList>
    </citation>
    <scope>IDENTIFICATION</scope>
</reference>
<dbReference type="PRINTS" id="PR01612">
    <property type="entry name" value="CRFFAMILY"/>
</dbReference>
<dbReference type="Proteomes" id="UP000007648">
    <property type="component" value="Unassembled WGS sequence"/>
</dbReference>
<evidence type="ECO:0000256" key="5">
    <source>
        <dbReference type="SAM" id="MobiDB-lite"/>
    </source>
</evidence>
<sequence length="129" mass="14345">MRRPGRTVLWAALLLLSLQLRPSTCSRGPLEAVSPRDEGLDRSLRWSPRSPAGGARALLLLTERFPRLAAGTGALFSPLSYRSKPKRDESPVSIDLTFHLMRTLLAQARSQSQREQAKQNRIILDSVGK</sequence>
<evidence type="ECO:0000256" key="1">
    <source>
        <dbReference type="ARBA" id="ARBA00004613"/>
    </source>
</evidence>
<evidence type="ECO:0000256" key="2">
    <source>
        <dbReference type="ARBA" id="ARBA00009287"/>
    </source>
</evidence>
<evidence type="ECO:0000256" key="3">
    <source>
        <dbReference type="ARBA" id="ARBA00022525"/>
    </source>
</evidence>
<dbReference type="GO" id="GO:0051461">
    <property type="term" value="P:positive regulation of corticotropin secretion"/>
    <property type="evidence" value="ECO:0007669"/>
    <property type="project" value="Ensembl"/>
</dbReference>